<evidence type="ECO:0000256" key="2">
    <source>
        <dbReference type="SAM" id="Phobius"/>
    </source>
</evidence>
<organism evidence="3 4">
    <name type="scientific">Thermogemmata fonticola</name>
    <dbReference type="NCBI Taxonomy" id="2755323"/>
    <lineage>
        <taxon>Bacteria</taxon>
        <taxon>Pseudomonadati</taxon>
        <taxon>Planctomycetota</taxon>
        <taxon>Planctomycetia</taxon>
        <taxon>Gemmatales</taxon>
        <taxon>Gemmataceae</taxon>
        <taxon>Thermogemmata</taxon>
    </lineage>
</organism>
<dbReference type="AlphaFoldDB" id="A0A7V8VFF2"/>
<evidence type="ECO:0000256" key="1">
    <source>
        <dbReference type="SAM" id="MobiDB-lite"/>
    </source>
</evidence>
<reference evidence="3 4" key="1">
    <citation type="submission" date="2020-07" db="EMBL/GenBank/DDBJ databases">
        <title>Thermogemmata thermophila gen. nov., sp. nov., a novel moderate thermophilic planctomycete from a Kamchatka hot spring.</title>
        <authorList>
            <person name="Elcheninov A.G."/>
            <person name="Podosokorskaya O.A."/>
            <person name="Kovaleva O.L."/>
            <person name="Novikov A."/>
            <person name="Bonch-Osmolovskaya E.A."/>
            <person name="Toshchakov S.V."/>
            <person name="Kublanov I.V."/>
        </authorList>
    </citation>
    <scope>NUCLEOTIDE SEQUENCE [LARGE SCALE GENOMIC DNA]</scope>
    <source>
        <strain evidence="3 4">2918</strain>
    </source>
</reference>
<dbReference type="RefSeq" id="WP_194538761.1">
    <property type="nucleotide sequence ID" value="NZ_JACEFB010000010.1"/>
</dbReference>
<gene>
    <name evidence="3" type="ORF">H0921_12810</name>
</gene>
<feature type="transmembrane region" description="Helical" evidence="2">
    <location>
        <begin position="173"/>
        <end position="199"/>
    </location>
</feature>
<evidence type="ECO:0000313" key="3">
    <source>
        <dbReference type="EMBL" id="MBA2227039.1"/>
    </source>
</evidence>
<sequence length="281" mass="29782">MSTNAAARGEWSRSGSGRRAGEMTDPPAVVTVRFHRFLPYWAVLQTDLRQTAQGWLFVLWIALVVIGVCGFFLYRVGVQQEAGLVQSAAVLCAEALRAAFLGSLAVVVILSVAAISSERGTVADAVLSRGISRHQYFLARQHARVILVGIAFALISTGIIAAGSLLFRGEADISLHGAAVVIGLLSLLLAVVAAVGVVLGALTNSAVLGITIYWLLLYGGGLLLMLAPEPWPGPERELTRLRYVLQGYYSAAYYGRVALTAIAIALAATICGLIGFSRKDV</sequence>
<dbReference type="Proteomes" id="UP000542342">
    <property type="component" value="Unassembled WGS sequence"/>
</dbReference>
<feature type="transmembrane region" description="Helical" evidence="2">
    <location>
        <begin position="145"/>
        <end position="167"/>
    </location>
</feature>
<keyword evidence="4" id="KW-1185">Reference proteome</keyword>
<protein>
    <submittedName>
        <fullName evidence="3">ABC transporter permease</fullName>
    </submittedName>
</protein>
<proteinExistence type="predicted"/>
<keyword evidence="2" id="KW-1133">Transmembrane helix</keyword>
<feature type="transmembrane region" description="Helical" evidence="2">
    <location>
        <begin position="54"/>
        <end position="75"/>
    </location>
</feature>
<feature type="region of interest" description="Disordered" evidence="1">
    <location>
        <begin position="1"/>
        <end position="23"/>
    </location>
</feature>
<feature type="compositionally biased region" description="Low complexity" evidence="1">
    <location>
        <begin position="1"/>
        <end position="17"/>
    </location>
</feature>
<evidence type="ECO:0000313" key="4">
    <source>
        <dbReference type="Proteomes" id="UP000542342"/>
    </source>
</evidence>
<feature type="transmembrane region" description="Helical" evidence="2">
    <location>
        <begin position="95"/>
        <end position="115"/>
    </location>
</feature>
<comment type="caution">
    <text evidence="3">The sequence shown here is derived from an EMBL/GenBank/DDBJ whole genome shotgun (WGS) entry which is preliminary data.</text>
</comment>
<keyword evidence="2" id="KW-0812">Transmembrane</keyword>
<accession>A0A7V8VFF2</accession>
<keyword evidence="2" id="KW-0472">Membrane</keyword>
<name>A0A7V8VFF2_9BACT</name>
<feature type="transmembrane region" description="Helical" evidence="2">
    <location>
        <begin position="206"/>
        <end position="227"/>
    </location>
</feature>
<feature type="transmembrane region" description="Helical" evidence="2">
    <location>
        <begin position="253"/>
        <end position="276"/>
    </location>
</feature>
<dbReference type="EMBL" id="JACEFB010000010">
    <property type="protein sequence ID" value="MBA2227039.1"/>
    <property type="molecule type" value="Genomic_DNA"/>
</dbReference>